<dbReference type="AlphaFoldDB" id="A0AAV4UNS9"/>
<reference evidence="1 2" key="1">
    <citation type="submission" date="2021-06" db="EMBL/GenBank/DDBJ databases">
        <title>Caerostris extrusa draft genome.</title>
        <authorList>
            <person name="Kono N."/>
            <person name="Arakawa K."/>
        </authorList>
    </citation>
    <scope>NUCLEOTIDE SEQUENCE [LARGE SCALE GENOMIC DNA]</scope>
</reference>
<accession>A0AAV4UNS9</accession>
<evidence type="ECO:0000313" key="2">
    <source>
        <dbReference type="Proteomes" id="UP001054945"/>
    </source>
</evidence>
<gene>
    <name evidence="1" type="primary">CG42684_3</name>
    <name evidence="1" type="ORF">CEXT_369671</name>
</gene>
<comment type="caution">
    <text evidence="1">The sequence shown here is derived from an EMBL/GenBank/DDBJ whole genome shotgun (WGS) entry which is preliminary data.</text>
</comment>
<name>A0AAV4UNS9_CAEEX</name>
<evidence type="ECO:0000313" key="1">
    <source>
        <dbReference type="EMBL" id="GIY59546.1"/>
    </source>
</evidence>
<keyword evidence="2" id="KW-1185">Reference proteome</keyword>
<proteinExistence type="predicted"/>
<dbReference type="Proteomes" id="UP001054945">
    <property type="component" value="Unassembled WGS sequence"/>
</dbReference>
<dbReference type="EMBL" id="BPLR01013215">
    <property type="protein sequence ID" value="GIY59546.1"/>
    <property type="molecule type" value="Genomic_DNA"/>
</dbReference>
<sequence length="156" mass="18197">MCFWGEYFEFNNLPTVTSIYVNLYREADKKKRRDKNVLIGCVQIPVKCKWKTFAGEVVPCYDRKEQQWKRLSFHPNQISFQTVEYVKSNYKILCEMLEPAISVKCKVNSQKSFGEVERLDTVARAPNDKFRSGHIEMLQVRFALLVFALPVSSISS</sequence>
<organism evidence="1 2">
    <name type="scientific">Caerostris extrusa</name>
    <name type="common">Bark spider</name>
    <name type="synonym">Caerostris bankana</name>
    <dbReference type="NCBI Taxonomy" id="172846"/>
    <lineage>
        <taxon>Eukaryota</taxon>
        <taxon>Metazoa</taxon>
        <taxon>Ecdysozoa</taxon>
        <taxon>Arthropoda</taxon>
        <taxon>Chelicerata</taxon>
        <taxon>Arachnida</taxon>
        <taxon>Araneae</taxon>
        <taxon>Araneomorphae</taxon>
        <taxon>Entelegynae</taxon>
        <taxon>Araneoidea</taxon>
        <taxon>Araneidae</taxon>
        <taxon>Caerostris</taxon>
    </lineage>
</organism>
<feature type="non-terminal residue" evidence="1">
    <location>
        <position position="156"/>
    </location>
</feature>
<protein>
    <submittedName>
        <fullName evidence="1">Ras GTPase-activating protein</fullName>
    </submittedName>
</protein>